<keyword evidence="4" id="KW-0819">tRNA processing</keyword>
<dbReference type="GO" id="GO:0016783">
    <property type="term" value="F:sulfurtransferase activity"/>
    <property type="evidence" value="ECO:0007669"/>
    <property type="project" value="InterPro"/>
</dbReference>
<proteinExistence type="predicted"/>
<dbReference type="FunFam" id="2.30.30.280:FF:000001">
    <property type="entry name" value="tRNA-specific 2-thiouridylase MnmA"/>
    <property type="match status" value="1"/>
</dbReference>
<evidence type="ECO:0000256" key="6">
    <source>
        <dbReference type="ARBA" id="ARBA00022840"/>
    </source>
</evidence>
<dbReference type="CDD" id="cd01998">
    <property type="entry name" value="MnmA_TRMU-like"/>
    <property type="match status" value="1"/>
</dbReference>
<evidence type="ECO:0000256" key="5">
    <source>
        <dbReference type="ARBA" id="ARBA00022741"/>
    </source>
</evidence>
<keyword evidence="6" id="KW-0067">ATP-binding</keyword>
<evidence type="ECO:0000256" key="3">
    <source>
        <dbReference type="ARBA" id="ARBA00022679"/>
    </source>
</evidence>
<dbReference type="NCBIfam" id="TIGR00420">
    <property type="entry name" value="trmU"/>
    <property type="match status" value="1"/>
</dbReference>
<dbReference type="Gene3D" id="2.30.30.280">
    <property type="entry name" value="Adenine nucleotide alpha hydrolases-like domains"/>
    <property type="match status" value="1"/>
</dbReference>
<dbReference type="Gene3D" id="3.40.50.620">
    <property type="entry name" value="HUPs"/>
    <property type="match status" value="1"/>
</dbReference>
<feature type="non-terminal residue" evidence="10">
    <location>
        <position position="264"/>
    </location>
</feature>
<evidence type="ECO:0000313" key="10">
    <source>
        <dbReference type="EMBL" id="SVB79401.1"/>
    </source>
</evidence>
<dbReference type="InterPro" id="IPR023382">
    <property type="entry name" value="MnmA-like_central_sf"/>
</dbReference>
<feature type="domain" description="tRNA-specific 2-thiouridylase MnmA-like central" evidence="9">
    <location>
        <begin position="195"/>
        <end position="262"/>
    </location>
</feature>
<dbReference type="GO" id="GO:0005524">
    <property type="term" value="F:ATP binding"/>
    <property type="evidence" value="ECO:0007669"/>
    <property type="project" value="UniProtKB-KW"/>
</dbReference>
<keyword evidence="2" id="KW-0820">tRNA-binding</keyword>
<keyword evidence="8" id="KW-1015">Disulfide bond</keyword>
<reference evidence="10" key="1">
    <citation type="submission" date="2018-05" db="EMBL/GenBank/DDBJ databases">
        <authorList>
            <person name="Lanie J.A."/>
            <person name="Ng W.-L."/>
            <person name="Kazmierczak K.M."/>
            <person name="Andrzejewski T.M."/>
            <person name="Davidsen T.M."/>
            <person name="Wayne K.J."/>
            <person name="Tettelin H."/>
            <person name="Glass J.I."/>
            <person name="Rusch D."/>
            <person name="Podicherti R."/>
            <person name="Tsui H.-C.T."/>
            <person name="Winkler M.E."/>
        </authorList>
    </citation>
    <scope>NUCLEOTIDE SEQUENCE</scope>
</reference>
<dbReference type="PANTHER" id="PTHR11933:SF5">
    <property type="entry name" value="MITOCHONDRIAL TRNA-SPECIFIC 2-THIOURIDYLASE 1"/>
    <property type="match status" value="1"/>
</dbReference>
<dbReference type="NCBIfam" id="NF001138">
    <property type="entry name" value="PRK00143.1"/>
    <property type="match status" value="1"/>
</dbReference>
<protein>
    <recommendedName>
        <fullName evidence="9">tRNA-specific 2-thiouridylase MnmA-like central domain-containing protein</fullName>
    </recommendedName>
</protein>
<dbReference type="Pfam" id="PF20259">
    <property type="entry name" value="tRNA_Me_trans_M"/>
    <property type="match status" value="1"/>
</dbReference>
<sequence length="264" mass="29789">MSGGVDSAVAASILVEQGYNVEGLFMKNWDEEDTEFCSAEEDYRDALQVCDTIGIPLRSVNFTTEYWDCVFQEFLDEYQSGRTPNPDVLCNREIKFRAFLDHAIELGASFIATGHYANIHKIEGQFQLLRGIDAGKDQSYFLYMLNQEQLSKSVFPIGRLEKPEVRTKAKKLGFLNFDKKDSTGICFIGERNFRQFLARFLPAQPGPMKTMEDKTVGEHRGLMFYTLGQRQGLGIGGGHGEKDLPWYVLDKDLSSNALIVGQGH</sequence>
<keyword evidence="1" id="KW-0963">Cytoplasm</keyword>
<keyword evidence="3" id="KW-0808">Transferase</keyword>
<evidence type="ECO:0000259" key="9">
    <source>
        <dbReference type="Pfam" id="PF20259"/>
    </source>
</evidence>
<evidence type="ECO:0000256" key="7">
    <source>
        <dbReference type="ARBA" id="ARBA00022884"/>
    </source>
</evidence>
<keyword evidence="7" id="KW-0694">RNA-binding</keyword>
<evidence type="ECO:0000256" key="4">
    <source>
        <dbReference type="ARBA" id="ARBA00022694"/>
    </source>
</evidence>
<dbReference type="InterPro" id="IPR014729">
    <property type="entry name" value="Rossmann-like_a/b/a_fold"/>
</dbReference>
<name>A0A382GZ07_9ZZZZ</name>
<evidence type="ECO:0000256" key="8">
    <source>
        <dbReference type="ARBA" id="ARBA00023157"/>
    </source>
</evidence>
<dbReference type="EMBL" id="UINC01057819">
    <property type="protein sequence ID" value="SVB79401.1"/>
    <property type="molecule type" value="Genomic_DNA"/>
</dbReference>
<dbReference type="FunFam" id="3.40.50.620:FF:000004">
    <property type="entry name" value="tRNA-specific 2-thiouridylase MnmA"/>
    <property type="match status" value="1"/>
</dbReference>
<feature type="non-terminal residue" evidence="10">
    <location>
        <position position="1"/>
    </location>
</feature>
<gene>
    <name evidence="10" type="ORF">METZ01_LOCUS232255</name>
</gene>
<evidence type="ECO:0000256" key="2">
    <source>
        <dbReference type="ARBA" id="ARBA00022555"/>
    </source>
</evidence>
<dbReference type="InterPro" id="IPR046884">
    <property type="entry name" value="MnmA-like_central"/>
</dbReference>
<dbReference type="GO" id="GO:0002143">
    <property type="term" value="P:tRNA wobble position uridine thiolation"/>
    <property type="evidence" value="ECO:0007669"/>
    <property type="project" value="TreeGrafter"/>
</dbReference>
<evidence type="ECO:0000256" key="1">
    <source>
        <dbReference type="ARBA" id="ARBA00022490"/>
    </source>
</evidence>
<dbReference type="AlphaFoldDB" id="A0A382GZ07"/>
<organism evidence="10">
    <name type="scientific">marine metagenome</name>
    <dbReference type="NCBI Taxonomy" id="408172"/>
    <lineage>
        <taxon>unclassified sequences</taxon>
        <taxon>metagenomes</taxon>
        <taxon>ecological metagenomes</taxon>
    </lineage>
</organism>
<dbReference type="GO" id="GO:0000049">
    <property type="term" value="F:tRNA binding"/>
    <property type="evidence" value="ECO:0007669"/>
    <property type="project" value="UniProtKB-KW"/>
</dbReference>
<dbReference type="PANTHER" id="PTHR11933">
    <property type="entry name" value="TRNA 5-METHYLAMINOMETHYL-2-THIOURIDYLATE -METHYLTRANSFERASE"/>
    <property type="match status" value="1"/>
</dbReference>
<dbReference type="SUPFAM" id="SSF52402">
    <property type="entry name" value="Adenine nucleotide alpha hydrolases-like"/>
    <property type="match status" value="1"/>
</dbReference>
<dbReference type="InterPro" id="IPR004506">
    <property type="entry name" value="MnmA-like"/>
</dbReference>
<accession>A0A382GZ07</accession>
<dbReference type="Pfam" id="PF03054">
    <property type="entry name" value="tRNA_Me_trans"/>
    <property type="match status" value="1"/>
</dbReference>
<keyword evidence="5" id="KW-0547">Nucleotide-binding</keyword>